<feature type="binding site" evidence="8">
    <location>
        <begin position="269"/>
        <end position="270"/>
    </location>
    <ligand>
        <name>ATP</name>
        <dbReference type="ChEBI" id="CHEBI:30616"/>
    </ligand>
</feature>
<dbReference type="NCBIfam" id="NF004675">
    <property type="entry name" value="PRK06019.1-1"/>
    <property type="match status" value="1"/>
</dbReference>
<dbReference type="EMBL" id="NGJU01000006">
    <property type="protein sequence ID" value="RST96713.1"/>
    <property type="molecule type" value="Genomic_DNA"/>
</dbReference>
<gene>
    <name evidence="8 9" type="primary">purK</name>
    <name evidence="11" type="ORF">CBF35_05635</name>
</gene>
<dbReference type="AlphaFoldDB" id="A0A429ZSS6"/>
<comment type="cofactor">
    <cofactor evidence="2">
        <name>Mg(2+)</name>
        <dbReference type="ChEBI" id="CHEBI:18420"/>
    </cofactor>
</comment>
<feature type="binding site" evidence="8">
    <location>
        <position position="192"/>
    </location>
    <ligand>
        <name>ATP</name>
        <dbReference type="ChEBI" id="CHEBI:30616"/>
    </ligand>
</feature>
<dbReference type="InterPro" id="IPR005875">
    <property type="entry name" value="PurK"/>
</dbReference>
<dbReference type="NCBIfam" id="NF004676">
    <property type="entry name" value="PRK06019.1-2"/>
    <property type="match status" value="1"/>
</dbReference>
<evidence type="ECO:0000256" key="3">
    <source>
        <dbReference type="ARBA" id="ARBA00022598"/>
    </source>
</evidence>
<organism evidence="11 12">
    <name type="scientific">Vagococcus salmoninarum</name>
    <dbReference type="NCBI Taxonomy" id="2739"/>
    <lineage>
        <taxon>Bacteria</taxon>
        <taxon>Bacillati</taxon>
        <taxon>Bacillota</taxon>
        <taxon>Bacilli</taxon>
        <taxon>Lactobacillales</taxon>
        <taxon>Enterococcaceae</taxon>
        <taxon>Vagococcus</taxon>
    </lineage>
</organism>
<dbReference type="GO" id="GO:0004638">
    <property type="term" value="F:phosphoribosylaminoimidazole carboxylase activity"/>
    <property type="evidence" value="ECO:0007669"/>
    <property type="project" value="InterPro"/>
</dbReference>
<evidence type="ECO:0000256" key="1">
    <source>
        <dbReference type="ARBA" id="ARBA00001936"/>
    </source>
</evidence>
<keyword evidence="12" id="KW-1185">Reference proteome</keyword>
<dbReference type="Gene3D" id="3.30.1490.20">
    <property type="entry name" value="ATP-grasp fold, A domain"/>
    <property type="match status" value="1"/>
</dbReference>
<keyword evidence="5 8" id="KW-0658">Purine biosynthesis</keyword>
<reference evidence="11 12" key="1">
    <citation type="submission" date="2017-05" db="EMBL/GenBank/DDBJ databases">
        <title>Vagococcus spp. assemblies.</title>
        <authorList>
            <person name="Gulvik C.A."/>
        </authorList>
    </citation>
    <scope>NUCLEOTIDE SEQUENCE [LARGE SCALE GENOMIC DNA]</scope>
    <source>
        <strain evidence="11 12">NCFB 2777</strain>
    </source>
</reference>
<sequence length="375" mass="41500">MTCLEMIKPGQTIGIIGGGQLGRMLTFSAKEMGYFVGVLDPQADCPGGQVADWQILADYDDPQGLAEMARRCDVLTYEFENVDSQGLAQVAQEVLMPQGIQLLEITQNRQKEKAFLTENKLPVVDYRLVSSVPECQTALTEIGYPAVLKTLEGGYDGHGQLVIQGGFPEREIAELVAVGPCLLESWFPFEKEVSIMVARNHRGEIALLPVAENQHVQNILHQSLVPASISSEITMEIQELAKVLAEKIQLEGILGIEFFLGKDGRLVINEMAPRPHNSGHFSIEACDFSQFDLHILAICNRPLPEVNLLSSAVMVNILGQHVTALEEALINQPTWHVHMYGKRENKDQRKVGHVTILTTNLAEKQTEIAKSAIWK</sequence>
<dbReference type="InterPro" id="IPR011761">
    <property type="entry name" value="ATP-grasp"/>
</dbReference>
<comment type="function">
    <text evidence="9">Catalyzes the ATP-dependent conversion of 5-aminoimidazole ribonucleotide (AIR) and HCO(3)- to N5-carboxyaminoimidazole ribonucleotide (N5-CAIR).</text>
</comment>
<dbReference type="GeneID" id="98567845"/>
<dbReference type="InterPro" id="IPR016185">
    <property type="entry name" value="PreATP-grasp_dom_sf"/>
</dbReference>
<dbReference type="SUPFAM" id="SSF56059">
    <property type="entry name" value="Glutathione synthetase ATP-binding domain-like"/>
    <property type="match status" value="1"/>
</dbReference>
<dbReference type="InterPro" id="IPR054350">
    <property type="entry name" value="PurT/PurK_preATP-grasp"/>
</dbReference>
<evidence type="ECO:0000256" key="6">
    <source>
        <dbReference type="ARBA" id="ARBA00022840"/>
    </source>
</evidence>
<dbReference type="Pfam" id="PF22660">
    <property type="entry name" value="RS_preATP-grasp-like"/>
    <property type="match status" value="1"/>
</dbReference>
<dbReference type="EC" id="6.3.4.18" evidence="8 9"/>
<keyword evidence="7" id="KW-0464">Manganese</keyword>
<proteinExistence type="inferred from homology"/>
<dbReference type="Pfam" id="PF17769">
    <property type="entry name" value="PurK_C"/>
    <property type="match status" value="1"/>
</dbReference>
<comment type="subunit">
    <text evidence="8 9">Homodimer.</text>
</comment>
<feature type="binding site" evidence="8">
    <location>
        <position position="149"/>
    </location>
    <ligand>
        <name>ATP</name>
        <dbReference type="ChEBI" id="CHEBI:30616"/>
    </ligand>
</feature>
<evidence type="ECO:0000256" key="8">
    <source>
        <dbReference type="HAMAP-Rule" id="MF_01928"/>
    </source>
</evidence>
<feature type="binding site" evidence="8">
    <location>
        <begin position="154"/>
        <end position="160"/>
    </location>
    <ligand>
        <name>ATP</name>
        <dbReference type="ChEBI" id="CHEBI:30616"/>
    </ligand>
</feature>
<dbReference type="NCBIfam" id="NF004679">
    <property type="entry name" value="PRK06019.1-5"/>
    <property type="match status" value="1"/>
</dbReference>
<dbReference type="Gene3D" id="3.30.470.20">
    <property type="entry name" value="ATP-grasp fold, B domain"/>
    <property type="match status" value="1"/>
</dbReference>
<evidence type="ECO:0000256" key="7">
    <source>
        <dbReference type="ARBA" id="ARBA00023211"/>
    </source>
</evidence>
<dbReference type="InterPro" id="IPR003135">
    <property type="entry name" value="ATP-grasp_carboxylate-amine"/>
</dbReference>
<dbReference type="InterPro" id="IPR040686">
    <property type="entry name" value="PurK_C"/>
</dbReference>
<dbReference type="PANTHER" id="PTHR11609:SF5">
    <property type="entry name" value="PHOSPHORIBOSYLAMINOIMIDAZOLE CARBOXYLASE"/>
    <property type="match status" value="1"/>
</dbReference>
<dbReference type="Proteomes" id="UP000287239">
    <property type="component" value="Unassembled WGS sequence"/>
</dbReference>
<dbReference type="Pfam" id="PF02222">
    <property type="entry name" value="ATP-grasp"/>
    <property type="match status" value="1"/>
</dbReference>
<dbReference type="NCBIfam" id="TIGR01161">
    <property type="entry name" value="purK"/>
    <property type="match status" value="1"/>
</dbReference>
<comment type="similarity">
    <text evidence="8 9">Belongs to the PurK/PurT family.</text>
</comment>
<comment type="caution">
    <text evidence="11">The sequence shown here is derived from an EMBL/GenBank/DDBJ whole genome shotgun (WGS) entry which is preliminary data.</text>
</comment>
<dbReference type="PROSITE" id="PS50975">
    <property type="entry name" value="ATP_GRASP"/>
    <property type="match status" value="1"/>
</dbReference>
<keyword evidence="6 8" id="KW-0067">ATP-binding</keyword>
<dbReference type="InterPro" id="IPR011054">
    <property type="entry name" value="Rudment_hybrid_motif"/>
</dbReference>
<evidence type="ECO:0000259" key="10">
    <source>
        <dbReference type="PROSITE" id="PS50975"/>
    </source>
</evidence>
<comment type="cofactor">
    <cofactor evidence="1">
        <name>Mn(2+)</name>
        <dbReference type="ChEBI" id="CHEBI:29035"/>
    </cofactor>
</comment>
<dbReference type="Gene3D" id="3.40.50.20">
    <property type="match status" value="1"/>
</dbReference>
<evidence type="ECO:0000256" key="4">
    <source>
        <dbReference type="ARBA" id="ARBA00022741"/>
    </source>
</evidence>
<evidence type="ECO:0000256" key="5">
    <source>
        <dbReference type="ARBA" id="ARBA00022755"/>
    </source>
</evidence>
<comment type="caution">
    <text evidence="8">Lacks conserved residue(s) required for the propagation of feature annotation.</text>
</comment>
<evidence type="ECO:0000313" key="11">
    <source>
        <dbReference type="EMBL" id="RST96713.1"/>
    </source>
</evidence>
<accession>A0A429ZSS6</accession>
<dbReference type="GO" id="GO:0005829">
    <property type="term" value="C:cytosol"/>
    <property type="evidence" value="ECO:0007669"/>
    <property type="project" value="TreeGrafter"/>
</dbReference>
<dbReference type="SUPFAM" id="SSF52440">
    <property type="entry name" value="PreATP-grasp domain"/>
    <property type="match status" value="1"/>
</dbReference>
<dbReference type="PANTHER" id="PTHR11609">
    <property type="entry name" value="PURINE BIOSYNTHESIS PROTEIN 6/7, PUR6/7"/>
    <property type="match status" value="1"/>
</dbReference>
<comment type="function">
    <text evidence="8">Catalyzes the ATP-dependent conversion of 5-aminoimidazole ribonucleotide (AIR) and HCO(3)(-) to N5-carboxyaminoimidazole ribonucleotide (N5-CAIR).</text>
</comment>
<dbReference type="HAMAP" id="MF_01928">
    <property type="entry name" value="PurK"/>
    <property type="match status" value="1"/>
</dbReference>
<evidence type="ECO:0000256" key="9">
    <source>
        <dbReference type="RuleBase" id="RU361200"/>
    </source>
</evidence>
<comment type="pathway">
    <text evidence="8 9">Purine metabolism; IMP biosynthesis via de novo pathway; 5-amino-1-(5-phospho-D-ribosyl)imidazole-4-carboxylate from 5-amino-1-(5-phospho-D-ribosyl)imidazole (N5-CAIR route): step 1/2.</text>
</comment>
<dbReference type="FunFam" id="3.40.50.20:FF:000016">
    <property type="entry name" value="N5-carboxyaminoimidazole ribonucleotide synthase"/>
    <property type="match status" value="1"/>
</dbReference>
<dbReference type="GO" id="GO:0005524">
    <property type="term" value="F:ATP binding"/>
    <property type="evidence" value="ECO:0007669"/>
    <property type="project" value="UniProtKB-UniRule"/>
</dbReference>
<keyword evidence="4 8" id="KW-0547">Nucleotide-binding</keyword>
<comment type="catalytic activity">
    <reaction evidence="8 9">
        <text>5-amino-1-(5-phospho-beta-D-ribosyl)imidazole + hydrogencarbonate + ATP = 5-carboxyamino-1-(5-phospho-D-ribosyl)imidazole + ADP + phosphate + 2 H(+)</text>
        <dbReference type="Rhea" id="RHEA:19317"/>
        <dbReference type="ChEBI" id="CHEBI:15378"/>
        <dbReference type="ChEBI" id="CHEBI:17544"/>
        <dbReference type="ChEBI" id="CHEBI:30616"/>
        <dbReference type="ChEBI" id="CHEBI:43474"/>
        <dbReference type="ChEBI" id="CHEBI:58730"/>
        <dbReference type="ChEBI" id="CHEBI:137981"/>
        <dbReference type="ChEBI" id="CHEBI:456216"/>
        <dbReference type="EC" id="6.3.4.18"/>
    </reaction>
</comment>
<dbReference type="InterPro" id="IPR013815">
    <property type="entry name" value="ATP_grasp_subdomain_1"/>
</dbReference>
<dbReference type="GO" id="GO:0034028">
    <property type="term" value="F:5-(carboxyamino)imidazole ribonucleotide synthase activity"/>
    <property type="evidence" value="ECO:0007669"/>
    <property type="project" value="UniProtKB-UniRule"/>
</dbReference>
<feature type="binding site" evidence="8">
    <location>
        <position position="109"/>
    </location>
    <ligand>
        <name>ATP</name>
        <dbReference type="ChEBI" id="CHEBI:30616"/>
    </ligand>
</feature>
<dbReference type="SUPFAM" id="SSF51246">
    <property type="entry name" value="Rudiment single hybrid motif"/>
    <property type="match status" value="1"/>
</dbReference>
<dbReference type="RefSeq" id="WP_244922568.1">
    <property type="nucleotide sequence ID" value="NZ_NGJU01000006.1"/>
</dbReference>
<evidence type="ECO:0000313" key="12">
    <source>
        <dbReference type="Proteomes" id="UP000287239"/>
    </source>
</evidence>
<dbReference type="GO" id="GO:0046872">
    <property type="term" value="F:metal ion binding"/>
    <property type="evidence" value="ECO:0007669"/>
    <property type="project" value="InterPro"/>
</dbReference>
<feature type="domain" description="ATP-grasp" evidence="10">
    <location>
        <begin position="113"/>
        <end position="299"/>
    </location>
</feature>
<protein>
    <recommendedName>
        <fullName evidence="8 9">N5-carboxyaminoimidazole ribonucleotide synthase</fullName>
        <shortName evidence="8 9">N5-CAIR synthase</shortName>
        <ecNumber evidence="8 9">6.3.4.18</ecNumber>
    </recommendedName>
    <alternativeName>
        <fullName evidence="8 9">5-(carboxyamino)imidazole ribonucleotide synthetase</fullName>
    </alternativeName>
</protein>
<evidence type="ECO:0000256" key="2">
    <source>
        <dbReference type="ARBA" id="ARBA00001946"/>
    </source>
</evidence>
<keyword evidence="3 8" id="KW-0436">Ligase</keyword>
<feature type="binding site" evidence="8">
    <location>
        <position position="215"/>
    </location>
    <ligand>
        <name>ATP</name>
        <dbReference type="ChEBI" id="CHEBI:30616"/>
    </ligand>
</feature>
<name>A0A429ZSS6_9ENTE</name>
<dbReference type="UniPathway" id="UPA00074">
    <property type="reaction ID" value="UER00942"/>
</dbReference>
<dbReference type="GO" id="GO:0006189">
    <property type="term" value="P:'de novo' IMP biosynthetic process"/>
    <property type="evidence" value="ECO:0007669"/>
    <property type="project" value="UniProtKB-UniRule"/>
</dbReference>